<evidence type="ECO:0000256" key="3">
    <source>
        <dbReference type="ARBA" id="ARBA00018691"/>
    </source>
</evidence>
<feature type="coiled-coil region" evidence="10">
    <location>
        <begin position="75"/>
        <end position="360"/>
    </location>
</feature>
<evidence type="ECO:0000256" key="1">
    <source>
        <dbReference type="ARBA" id="ARBA00004409"/>
    </source>
</evidence>
<dbReference type="EMBL" id="JAINDJ010000002">
    <property type="protein sequence ID" value="KAG9458165.1"/>
    <property type="molecule type" value="Genomic_DNA"/>
</dbReference>
<dbReference type="Pfam" id="PF25398">
    <property type="entry name" value="CUX1_N"/>
    <property type="match status" value="1"/>
</dbReference>
<evidence type="ECO:0000256" key="12">
    <source>
        <dbReference type="SAM" id="Phobius"/>
    </source>
</evidence>
<dbReference type="PANTHER" id="PTHR14043:SF2">
    <property type="entry name" value="HOMEOBOX PROTEIN CUT"/>
    <property type="match status" value="1"/>
</dbReference>
<evidence type="ECO:0000313" key="16">
    <source>
        <dbReference type="Proteomes" id="UP000825729"/>
    </source>
</evidence>
<dbReference type="PANTHER" id="PTHR14043">
    <property type="entry name" value="CCAAT DISPLACEMENT PROTEIN-RELATED"/>
    <property type="match status" value="1"/>
</dbReference>
<evidence type="ECO:0000259" key="14">
    <source>
        <dbReference type="Pfam" id="PF25398"/>
    </source>
</evidence>
<keyword evidence="8 10" id="KW-0175">Coiled coil</keyword>
<dbReference type="Pfam" id="PF08172">
    <property type="entry name" value="CASP_C"/>
    <property type="match status" value="1"/>
</dbReference>
<evidence type="ECO:0000256" key="5">
    <source>
        <dbReference type="ARBA" id="ARBA00022692"/>
    </source>
</evidence>
<sequence length="687" mass="79681">MEASQVGSEREKTSSQSPIAVVSNFWKDFDLEKERSGLDEQGLRIAENQENSQKNRRKLAESTRDFKKASPEEKLNLFNSLLKGYQEEVDNLTKRAKFGENAFLNIYQKLYEAPDPYPALASIAEQDLKISDLESENRKMKLELEEFRAEAAHLKNQQATIRRLEERNRQLEQQMEEKVREIVEIKQRSLAEENQKTLDVLKERENLLQEQLRQAKESVATMQKLHEFAQSQLFEIRAQSEEERAAKQTEVNLLMDEVERAQTRLFSLEREKGLLRSQLQATNEENEDKRSDTLDSNAILENSLSAKEKIISELNMELHNLETTLSDEREQHMNEIKKLNTLLNEKDNALEETKKELQQRPTTKLVEDLRRQVKILQAVGYNSIETEDWEAATSGEEMSKLESLLLDKNRKMEHELTQLKVKLSENTSLLEEAEAREATLVAKLNEQQRLITKLEEDILKGYSSADRKGILFEDWDLQEVGMSEAPENGDHKHASSDQDQSSMLKVICNQRDRFRNRLRETEEEVRQLKEKIGILNVELEKTKADNVKLYGKIRYVQDYNLEKLVSRGSKKQAEDIESGHSSDVESKYKKMYEDDINPFAAFSKKERDQRYKELGFRDKITLSSGRFLLGNKYARTFIFFYSIGLHLLVFTCLYKMSALSYLSSTNGHEDSLLTSGKVTISSTISDQ</sequence>
<comment type="caution">
    <text evidence="15">The sequence shown here is derived from an EMBL/GenBank/DDBJ whole genome shotgun (WGS) entry which is preliminary data.</text>
</comment>
<dbReference type="InterPro" id="IPR057476">
    <property type="entry name" value="Cux_N"/>
</dbReference>
<proteinExistence type="inferred from homology"/>
<comment type="similarity">
    <text evidence="2">Belongs to the CASP family.</text>
</comment>
<keyword evidence="7" id="KW-0333">Golgi apparatus</keyword>
<evidence type="ECO:0000256" key="10">
    <source>
        <dbReference type="SAM" id="Coils"/>
    </source>
</evidence>
<feature type="coiled-coil region" evidence="10">
    <location>
        <begin position="416"/>
        <end position="457"/>
    </location>
</feature>
<evidence type="ECO:0000256" key="2">
    <source>
        <dbReference type="ARBA" id="ARBA00006415"/>
    </source>
</evidence>
<evidence type="ECO:0000313" key="15">
    <source>
        <dbReference type="EMBL" id="KAG9458165.1"/>
    </source>
</evidence>
<dbReference type="GO" id="GO:0006891">
    <property type="term" value="P:intra-Golgi vesicle-mediated transport"/>
    <property type="evidence" value="ECO:0007669"/>
    <property type="project" value="InterPro"/>
</dbReference>
<evidence type="ECO:0000256" key="6">
    <source>
        <dbReference type="ARBA" id="ARBA00022989"/>
    </source>
</evidence>
<keyword evidence="6 12" id="KW-1133">Transmembrane helix</keyword>
<evidence type="ECO:0000256" key="7">
    <source>
        <dbReference type="ARBA" id="ARBA00023034"/>
    </source>
</evidence>
<evidence type="ECO:0000256" key="4">
    <source>
        <dbReference type="ARBA" id="ARBA00022448"/>
    </source>
</evidence>
<gene>
    <name evidence="15" type="ORF">H6P81_002673</name>
</gene>
<evidence type="ECO:0000256" key="9">
    <source>
        <dbReference type="ARBA" id="ARBA00023136"/>
    </source>
</evidence>
<dbReference type="AlphaFoldDB" id="A0AAV7FAF0"/>
<keyword evidence="9 12" id="KW-0472">Membrane</keyword>
<name>A0AAV7FAF0_ARIFI</name>
<evidence type="ECO:0000256" key="11">
    <source>
        <dbReference type="SAM" id="MobiDB-lite"/>
    </source>
</evidence>
<dbReference type="GO" id="GO:0000139">
    <property type="term" value="C:Golgi membrane"/>
    <property type="evidence" value="ECO:0007669"/>
    <property type="project" value="UniProtKB-SubCell"/>
</dbReference>
<feature type="domain" description="Cux N-terminal" evidence="14">
    <location>
        <begin position="15"/>
        <end position="126"/>
    </location>
</feature>
<dbReference type="Proteomes" id="UP000825729">
    <property type="component" value="Unassembled WGS sequence"/>
</dbReference>
<evidence type="ECO:0000256" key="8">
    <source>
        <dbReference type="ARBA" id="ARBA00023054"/>
    </source>
</evidence>
<keyword evidence="5 12" id="KW-0812">Transmembrane</keyword>
<evidence type="ECO:0000259" key="13">
    <source>
        <dbReference type="Pfam" id="PF08172"/>
    </source>
</evidence>
<protein>
    <recommendedName>
        <fullName evidence="3">Protein CASP</fullName>
    </recommendedName>
</protein>
<keyword evidence="16" id="KW-1185">Reference proteome</keyword>
<dbReference type="InterPro" id="IPR012955">
    <property type="entry name" value="CASP_C"/>
</dbReference>
<feature type="domain" description="CASP C-terminal" evidence="13">
    <location>
        <begin position="433"/>
        <end position="659"/>
    </location>
</feature>
<feature type="coiled-coil region" evidence="10">
    <location>
        <begin position="504"/>
        <end position="545"/>
    </location>
</feature>
<feature type="transmembrane region" description="Helical" evidence="12">
    <location>
        <begin position="633"/>
        <end position="654"/>
    </location>
</feature>
<keyword evidence="4" id="KW-0813">Transport</keyword>
<organism evidence="15 16">
    <name type="scientific">Aristolochia fimbriata</name>
    <name type="common">White veined hardy Dutchman's pipe vine</name>
    <dbReference type="NCBI Taxonomy" id="158543"/>
    <lineage>
        <taxon>Eukaryota</taxon>
        <taxon>Viridiplantae</taxon>
        <taxon>Streptophyta</taxon>
        <taxon>Embryophyta</taxon>
        <taxon>Tracheophyta</taxon>
        <taxon>Spermatophyta</taxon>
        <taxon>Magnoliopsida</taxon>
        <taxon>Magnoliidae</taxon>
        <taxon>Piperales</taxon>
        <taxon>Aristolochiaceae</taxon>
        <taxon>Aristolochia</taxon>
    </lineage>
</organism>
<accession>A0AAV7FAF0</accession>
<feature type="region of interest" description="Disordered" evidence="11">
    <location>
        <begin position="37"/>
        <end position="66"/>
    </location>
</feature>
<comment type="subcellular location">
    <subcellularLocation>
        <location evidence="1">Golgi apparatus membrane</location>
        <topology evidence="1">Single-pass type IV membrane protein</topology>
    </subcellularLocation>
</comment>
<reference evidence="15 16" key="1">
    <citation type="submission" date="2021-07" db="EMBL/GenBank/DDBJ databases">
        <title>The Aristolochia fimbriata genome: insights into angiosperm evolution, floral development and chemical biosynthesis.</title>
        <authorList>
            <person name="Jiao Y."/>
        </authorList>
    </citation>
    <scope>NUCLEOTIDE SEQUENCE [LARGE SCALE GENOMIC DNA]</scope>
    <source>
        <strain evidence="15">IBCAS-2021</strain>
        <tissue evidence="15">Leaf</tissue>
    </source>
</reference>